<dbReference type="InterPro" id="IPR036589">
    <property type="entry name" value="HCY_dom_sf"/>
</dbReference>
<dbReference type="GO" id="GO:0046872">
    <property type="term" value="F:metal ion binding"/>
    <property type="evidence" value="ECO:0007669"/>
    <property type="project" value="UniProtKB-KW"/>
</dbReference>
<dbReference type="PANTHER" id="PTHR11103">
    <property type="entry name" value="SLR1189 PROTEIN"/>
    <property type="match status" value="1"/>
</dbReference>
<evidence type="ECO:0000256" key="3">
    <source>
        <dbReference type="PROSITE-ProRule" id="PRU00333"/>
    </source>
</evidence>
<evidence type="ECO:0000256" key="1">
    <source>
        <dbReference type="ARBA" id="ARBA00022603"/>
    </source>
</evidence>
<dbReference type="SUPFAM" id="SSF82282">
    <property type="entry name" value="Homocysteine S-methyltransferase"/>
    <property type="match status" value="1"/>
</dbReference>
<dbReference type="GO" id="GO:0008168">
    <property type="term" value="F:methyltransferase activity"/>
    <property type="evidence" value="ECO:0007669"/>
    <property type="project" value="UniProtKB-UniRule"/>
</dbReference>
<gene>
    <name evidence="5" type="ORF">ROA7450_01551</name>
</gene>
<evidence type="ECO:0000313" key="6">
    <source>
        <dbReference type="Proteomes" id="UP000193061"/>
    </source>
</evidence>
<feature type="domain" description="Hcy-binding" evidence="4">
    <location>
        <begin position="6"/>
        <end position="313"/>
    </location>
</feature>
<dbReference type="PROSITE" id="PS50970">
    <property type="entry name" value="HCY"/>
    <property type="match status" value="1"/>
</dbReference>
<keyword evidence="6" id="KW-1185">Reference proteome</keyword>
<feature type="binding site" evidence="3">
    <location>
        <position position="299"/>
    </location>
    <ligand>
        <name>Zn(2+)</name>
        <dbReference type="ChEBI" id="CHEBI:29105"/>
    </ligand>
</feature>
<dbReference type="EMBL" id="FWFX01000004">
    <property type="protein sequence ID" value="SLN34456.1"/>
    <property type="molecule type" value="Genomic_DNA"/>
</dbReference>
<name>A0A1X6YXD1_9RHOB</name>
<keyword evidence="3" id="KW-0479">Metal-binding</keyword>
<accession>A0A1X6YXD1</accession>
<keyword evidence="3" id="KW-0862">Zinc</keyword>
<dbReference type="InterPro" id="IPR003726">
    <property type="entry name" value="HCY_dom"/>
</dbReference>
<protein>
    <submittedName>
        <fullName evidence="5">Homocysteine methyltransferase</fullName>
    </submittedName>
</protein>
<keyword evidence="2 3" id="KW-0808">Transferase</keyword>
<proteinExistence type="predicted"/>
<organism evidence="5 6">
    <name type="scientific">Roseovarius albus</name>
    <dbReference type="NCBI Taxonomy" id="1247867"/>
    <lineage>
        <taxon>Bacteria</taxon>
        <taxon>Pseudomonadati</taxon>
        <taxon>Pseudomonadota</taxon>
        <taxon>Alphaproteobacteria</taxon>
        <taxon>Rhodobacterales</taxon>
        <taxon>Roseobacteraceae</taxon>
        <taxon>Roseovarius</taxon>
    </lineage>
</organism>
<sequence length="326" mass="35294">MKANTTPFERFLSLGKLALSDGGLETSMIFHEGFDLPEFSSMPLLESDAGRAALNRYFDAYLAVAEKSGTGFMLDTASWRSGIYWAKFLDRTEDDMLAGCRVSVQFASSVRDRWADRVDPIVINGAVGPAGDGYTISHAYTADAARAVHHPQIAAMAEAGADMISAVTMTHSREAMGIARSCLDLDMPCVIGFTVETDGKLPSGESIGEAIAAVDADSCGWPIYYMINCAHPDHFDRALYRNFSWIYRIGAIRCNASRCSHAELDEATELDDGDPVEFGRLNANLARVLPNLRMLGGCCGTDHRHIAETAQACVHLDPQAPATASI</sequence>
<evidence type="ECO:0000256" key="2">
    <source>
        <dbReference type="ARBA" id="ARBA00022679"/>
    </source>
</evidence>
<dbReference type="RefSeq" id="WP_085805106.1">
    <property type="nucleotide sequence ID" value="NZ_FWFX01000004.1"/>
</dbReference>
<dbReference type="OrthoDB" id="9803687at2"/>
<dbReference type="Gene3D" id="3.20.20.330">
    <property type="entry name" value="Homocysteine-binding-like domain"/>
    <property type="match status" value="1"/>
</dbReference>
<dbReference type="AlphaFoldDB" id="A0A1X6YXD1"/>
<dbReference type="Pfam" id="PF02574">
    <property type="entry name" value="S-methyl_trans"/>
    <property type="match status" value="1"/>
</dbReference>
<evidence type="ECO:0000313" key="5">
    <source>
        <dbReference type="EMBL" id="SLN34456.1"/>
    </source>
</evidence>
<comment type="cofactor">
    <cofactor evidence="3">
        <name>Zn(2+)</name>
        <dbReference type="ChEBI" id="CHEBI:29105"/>
    </cofactor>
</comment>
<dbReference type="GO" id="GO:0032259">
    <property type="term" value="P:methylation"/>
    <property type="evidence" value="ECO:0007669"/>
    <property type="project" value="UniProtKB-KW"/>
</dbReference>
<dbReference type="PANTHER" id="PTHR11103:SF18">
    <property type="entry name" value="SLR1189 PROTEIN"/>
    <property type="match status" value="1"/>
</dbReference>
<feature type="binding site" evidence="3">
    <location>
        <position position="298"/>
    </location>
    <ligand>
        <name>Zn(2+)</name>
        <dbReference type="ChEBI" id="CHEBI:29105"/>
    </ligand>
</feature>
<evidence type="ECO:0000259" key="4">
    <source>
        <dbReference type="PROSITE" id="PS50970"/>
    </source>
</evidence>
<reference evidence="5 6" key="1">
    <citation type="submission" date="2017-03" db="EMBL/GenBank/DDBJ databases">
        <authorList>
            <person name="Afonso C.L."/>
            <person name="Miller P.J."/>
            <person name="Scott M.A."/>
            <person name="Spackman E."/>
            <person name="Goraichik I."/>
            <person name="Dimitrov K.M."/>
            <person name="Suarez D.L."/>
            <person name="Swayne D.E."/>
        </authorList>
    </citation>
    <scope>NUCLEOTIDE SEQUENCE [LARGE SCALE GENOMIC DNA]</scope>
    <source>
        <strain evidence="5 6">CECT 7450</strain>
    </source>
</reference>
<dbReference type="Proteomes" id="UP000193061">
    <property type="component" value="Unassembled WGS sequence"/>
</dbReference>
<keyword evidence="1 3" id="KW-0489">Methyltransferase</keyword>
<feature type="binding site" evidence="3">
    <location>
        <position position="229"/>
    </location>
    <ligand>
        <name>Zn(2+)</name>
        <dbReference type="ChEBI" id="CHEBI:29105"/>
    </ligand>
</feature>